<reference evidence="5" key="1">
    <citation type="journal article" date="2019" name="bioRxiv">
        <title>The Genome of the Zebra Mussel, Dreissena polymorpha: A Resource for Invasive Species Research.</title>
        <authorList>
            <person name="McCartney M.A."/>
            <person name="Auch B."/>
            <person name="Kono T."/>
            <person name="Mallez S."/>
            <person name="Zhang Y."/>
            <person name="Obille A."/>
            <person name="Becker A."/>
            <person name="Abrahante J.E."/>
            <person name="Garbe J."/>
            <person name="Badalamenti J.P."/>
            <person name="Herman A."/>
            <person name="Mangelson H."/>
            <person name="Liachko I."/>
            <person name="Sullivan S."/>
            <person name="Sone E.D."/>
            <person name="Koren S."/>
            <person name="Silverstein K.A.T."/>
            <person name="Beckman K.B."/>
            <person name="Gohl D.M."/>
        </authorList>
    </citation>
    <scope>NUCLEOTIDE SEQUENCE</scope>
    <source>
        <strain evidence="5">Duluth1</strain>
        <tissue evidence="5">Whole animal</tissue>
    </source>
</reference>
<dbReference type="SUPFAM" id="SSF57501">
    <property type="entry name" value="Cystine-knot cytokines"/>
    <property type="match status" value="1"/>
</dbReference>
<evidence type="ECO:0000256" key="3">
    <source>
        <dbReference type="ARBA" id="ARBA00022525"/>
    </source>
</evidence>
<evidence type="ECO:0000256" key="1">
    <source>
        <dbReference type="ARBA" id="ARBA00004613"/>
    </source>
</evidence>
<dbReference type="GO" id="GO:0005125">
    <property type="term" value="F:cytokine activity"/>
    <property type="evidence" value="ECO:0007669"/>
    <property type="project" value="InterPro"/>
</dbReference>
<dbReference type="GO" id="GO:0005576">
    <property type="term" value="C:extracellular region"/>
    <property type="evidence" value="ECO:0007669"/>
    <property type="project" value="UniProtKB-SubCell"/>
</dbReference>
<evidence type="ECO:0000313" key="6">
    <source>
        <dbReference type="Proteomes" id="UP000828390"/>
    </source>
</evidence>
<evidence type="ECO:0000256" key="4">
    <source>
        <dbReference type="ARBA" id="ARBA00022729"/>
    </source>
</evidence>
<reference evidence="5" key="2">
    <citation type="submission" date="2020-11" db="EMBL/GenBank/DDBJ databases">
        <authorList>
            <person name="McCartney M.A."/>
            <person name="Auch B."/>
            <person name="Kono T."/>
            <person name="Mallez S."/>
            <person name="Becker A."/>
            <person name="Gohl D.M."/>
            <person name="Silverstein K.A.T."/>
            <person name="Koren S."/>
            <person name="Bechman K.B."/>
            <person name="Herman A."/>
            <person name="Abrahante J.E."/>
            <person name="Garbe J."/>
        </authorList>
    </citation>
    <scope>NUCLEOTIDE SEQUENCE</scope>
    <source>
        <strain evidence="5">Duluth1</strain>
        <tissue evidence="5">Whole animal</tissue>
    </source>
</reference>
<name>A0A9D4S4Z0_DREPO</name>
<dbReference type="InterPro" id="IPR010345">
    <property type="entry name" value="IL-17_fam"/>
</dbReference>
<gene>
    <name evidence="5" type="ORF">DPMN_014818</name>
</gene>
<protein>
    <submittedName>
        <fullName evidence="5">Uncharacterized protein</fullName>
    </submittedName>
</protein>
<comment type="caution">
    <text evidence="5">The sequence shown here is derived from an EMBL/GenBank/DDBJ whole genome shotgun (WGS) entry which is preliminary data.</text>
</comment>
<comment type="similarity">
    <text evidence="2">Belongs to the IL-17 family.</text>
</comment>
<sequence length="116" mass="13455">MPYTPLHSKTLCPWEYVHNTDLERFPPVLTIARCKCRKCMNSDHYRCMPVFYAIDVLKKQCIDGAIRWIRKSELISVACTCARPTVHETRRRSIAVLYALENLLSDPIMNLTPDLS</sequence>
<dbReference type="Gene3D" id="2.10.90.10">
    <property type="entry name" value="Cystine-knot cytokines"/>
    <property type="match status" value="1"/>
</dbReference>
<dbReference type="EMBL" id="JAIWYP010000001">
    <property type="protein sequence ID" value="KAH3890730.1"/>
    <property type="molecule type" value="Genomic_DNA"/>
</dbReference>
<dbReference type="Proteomes" id="UP000828390">
    <property type="component" value="Unassembled WGS sequence"/>
</dbReference>
<evidence type="ECO:0000256" key="2">
    <source>
        <dbReference type="ARBA" id="ARBA00007236"/>
    </source>
</evidence>
<accession>A0A9D4S4Z0</accession>
<dbReference type="Pfam" id="PF06083">
    <property type="entry name" value="IL17"/>
    <property type="match status" value="1"/>
</dbReference>
<organism evidence="5 6">
    <name type="scientific">Dreissena polymorpha</name>
    <name type="common">Zebra mussel</name>
    <name type="synonym">Mytilus polymorpha</name>
    <dbReference type="NCBI Taxonomy" id="45954"/>
    <lineage>
        <taxon>Eukaryota</taxon>
        <taxon>Metazoa</taxon>
        <taxon>Spiralia</taxon>
        <taxon>Lophotrochozoa</taxon>
        <taxon>Mollusca</taxon>
        <taxon>Bivalvia</taxon>
        <taxon>Autobranchia</taxon>
        <taxon>Heteroconchia</taxon>
        <taxon>Euheterodonta</taxon>
        <taxon>Imparidentia</taxon>
        <taxon>Neoheterodontei</taxon>
        <taxon>Myida</taxon>
        <taxon>Dreissenoidea</taxon>
        <taxon>Dreissenidae</taxon>
        <taxon>Dreissena</taxon>
    </lineage>
</organism>
<keyword evidence="3" id="KW-0964">Secreted</keyword>
<dbReference type="InterPro" id="IPR029034">
    <property type="entry name" value="Cystine-knot_cytokine"/>
</dbReference>
<comment type="subcellular location">
    <subcellularLocation>
        <location evidence="1">Secreted</location>
    </subcellularLocation>
</comment>
<keyword evidence="6" id="KW-1185">Reference proteome</keyword>
<evidence type="ECO:0000313" key="5">
    <source>
        <dbReference type="EMBL" id="KAH3890730.1"/>
    </source>
</evidence>
<proteinExistence type="inferred from homology"/>
<dbReference type="AlphaFoldDB" id="A0A9D4S4Z0"/>
<keyword evidence="4" id="KW-0732">Signal</keyword>